<dbReference type="Gramene" id="Os10t0496600-01">
    <property type="protein sequence ID" value="Os10t0496600-01"/>
    <property type="gene ID" value="Os10g0496600"/>
</dbReference>
<protein>
    <submittedName>
        <fullName evidence="3">Os10g0496600 protein</fullName>
    </submittedName>
</protein>
<dbReference type="EMBL" id="AP008216">
    <property type="protein sequence ID" value="BAH94952.1"/>
    <property type="molecule type" value="Genomic_DNA"/>
</dbReference>
<evidence type="ECO:0000313" key="4">
    <source>
        <dbReference type="Proteomes" id="UP000000763"/>
    </source>
</evidence>
<evidence type="ECO:0000256" key="2">
    <source>
        <dbReference type="SAM" id="Phobius"/>
    </source>
</evidence>
<feature type="region of interest" description="Disordered" evidence="1">
    <location>
        <begin position="56"/>
        <end position="95"/>
    </location>
</feature>
<organism evidence="3 4">
    <name type="scientific">Oryza sativa subsp. japonica</name>
    <name type="common">Rice</name>
    <dbReference type="NCBI Taxonomy" id="39947"/>
    <lineage>
        <taxon>Eukaryota</taxon>
        <taxon>Viridiplantae</taxon>
        <taxon>Streptophyta</taxon>
        <taxon>Embryophyta</taxon>
        <taxon>Tracheophyta</taxon>
        <taxon>Spermatophyta</taxon>
        <taxon>Magnoliopsida</taxon>
        <taxon>Liliopsida</taxon>
        <taxon>Poales</taxon>
        <taxon>Poaceae</taxon>
        <taxon>BOP clade</taxon>
        <taxon>Oryzoideae</taxon>
        <taxon>Oryzeae</taxon>
        <taxon>Oryzinae</taxon>
        <taxon>Oryza</taxon>
        <taxon>Oryza sativa</taxon>
    </lineage>
</organism>
<sequence>MPLESSLCDFNEASSSLLLCYCLSCYFLCLIAAMCRWEEDEVVAAHQAELHVRDELLGRDDTGRRQRGDEVDEAGGVRARHEEVEPAVAARRADVEGVADSAVGDDLLLDLCPRSRRDGVGEGTGRRCREGSGRRKGREREGRERGRRKKEGERED</sequence>
<keyword evidence="2" id="KW-0812">Transmembrane</keyword>
<accession>A0A0P0XWQ0</accession>
<feature type="transmembrane region" description="Helical" evidence="2">
    <location>
        <begin position="16"/>
        <end position="35"/>
    </location>
</feature>
<evidence type="ECO:0000313" key="3">
    <source>
        <dbReference type="EMBL" id="BAH94952.1"/>
    </source>
</evidence>
<dbReference type="Proteomes" id="UP000000763">
    <property type="component" value="Chromosome 10"/>
</dbReference>
<dbReference type="AlphaFoldDB" id="A0A0P0XWQ0"/>
<keyword evidence="2" id="KW-1133">Transmembrane helix</keyword>
<reference evidence="3 4" key="1">
    <citation type="journal article" date="2005" name="Nature">
        <title>The map-based sequence of the rice genome.</title>
        <authorList>
            <consortium name="International rice genome sequencing project (IRGSP)"/>
            <person name="Matsumoto T."/>
            <person name="Wu J."/>
            <person name="Kanamori H."/>
            <person name="Katayose Y."/>
            <person name="Fujisawa M."/>
            <person name="Namiki N."/>
            <person name="Mizuno H."/>
            <person name="Yamamoto K."/>
            <person name="Antonio B.A."/>
            <person name="Baba T."/>
            <person name="Sakata K."/>
            <person name="Nagamura Y."/>
            <person name="Aoki H."/>
            <person name="Arikawa K."/>
            <person name="Arita K."/>
            <person name="Bito T."/>
            <person name="Chiden Y."/>
            <person name="Fujitsuka N."/>
            <person name="Fukunaka R."/>
            <person name="Hamada M."/>
            <person name="Harada C."/>
            <person name="Hayashi A."/>
            <person name="Hijishita S."/>
            <person name="Honda M."/>
            <person name="Hosokawa S."/>
            <person name="Ichikawa Y."/>
            <person name="Idonuma A."/>
            <person name="Iijima M."/>
            <person name="Ikeda M."/>
            <person name="Ikeno M."/>
            <person name="Ito K."/>
            <person name="Ito S."/>
            <person name="Ito T."/>
            <person name="Ito Y."/>
            <person name="Ito Y."/>
            <person name="Iwabuchi A."/>
            <person name="Kamiya K."/>
            <person name="Karasawa W."/>
            <person name="Kurita K."/>
            <person name="Katagiri S."/>
            <person name="Kikuta A."/>
            <person name="Kobayashi H."/>
            <person name="Kobayashi N."/>
            <person name="Machita K."/>
            <person name="Maehara T."/>
            <person name="Masukawa M."/>
            <person name="Mizubayashi T."/>
            <person name="Mukai Y."/>
            <person name="Nagasaki H."/>
            <person name="Nagata Y."/>
            <person name="Naito S."/>
            <person name="Nakashima M."/>
            <person name="Nakama Y."/>
            <person name="Nakamichi Y."/>
            <person name="Nakamura M."/>
            <person name="Meguro A."/>
            <person name="Negishi M."/>
            <person name="Ohta I."/>
            <person name="Ohta T."/>
            <person name="Okamoto M."/>
            <person name="Ono N."/>
            <person name="Saji S."/>
            <person name="Sakaguchi M."/>
            <person name="Sakai K."/>
            <person name="Shibata M."/>
            <person name="Shimokawa T."/>
            <person name="Song J."/>
            <person name="Takazaki Y."/>
            <person name="Terasawa K."/>
            <person name="Tsugane M."/>
            <person name="Tsuji K."/>
            <person name="Ueda S."/>
            <person name="Waki K."/>
            <person name="Yamagata H."/>
            <person name="Yamamoto M."/>
            <person name="Yamamoto S."/>
            <person name="Yamane H."/>
            <person name="Yoshiki S."/>
            <person name="Yoshihara R."/>
            <person name="Yukawa K."/>
            <person name="Zhong H."/>
            <person name="Yano M."/>
            <person name="Yuan Q."/>
            <person name="Ouyang S."/>
            <person name="Liu J."/>
            <person name="Jones K.M."/>
            <person name="Gansberger K."/>
            <person name="Moffat K."/>
            <person name="Hill J."/>
            <person name="Bera J."/>
            <person name="Fadrosh D."/>
            <person name="Jin S."/>
            <person name="Johri S."/>
            <person name="Kim M."/>
            <person name="Overton L."/>
            <person name="Reardon M."/>
            <person name="Tsitrin T."/>
            <person name="Vuong H."/>
            <person name="Weaver B."/>
            <person name="Ciecko A."/>
            <person name="Tallon L."/>
            <person name="Jackson J."/>
            <person name="Pai G."/>
            <person name="Aken S.V."/>
            <person name="Utterback T."/>
            <person name="Reidmuller S."/>
            <person name="Feldblyum T."/>
            <person name="Hsiao J."/>
            <person name="Zismann V."/>
            <person name="Iobst S."/>
            <person name="de Vazeille A.R."/>
            <person name="Buell C.R."/>
            <person name="Ying K."/>
            <person name="Li Y."/>
            <person name="Lu T."/>
            <person name="Huang Y."/>
            <person name="Zhao Q."/>
            <person name="Feng Q."/>
            <person name="Zhang L."/>
            <person name="Zhu J."/>
            <person name="Weng Q."/>
            <person name="Mu J."/>
            <person name="Lu Y."/>
            <person name="Fan D."/>
            <person name="Liu Y."/>
            <person name="Guan J."/>
            <person name="Zhang Y."/>
            <person name="Yu S."/>
            <person name="Liu X."/>
            <person name="Zhang Y."/>
            <person name="Hong G."/>
            <person name="Han B."/>
            <person name="Choisne N."/>
            <person name="Demange N."/>
            <person name="Orjeda G."/>
            <person name="Samain S."/>
            <person name="Cattolico L."/>
            <person name="Pelletier E."/>
            <person name="Couloux A."/>
            <person name="Segurens B."/>
            <person name="Wincker P."/>
            <person name="D'Hont A."/>
            <person name="Scarpelli C."/>
            <person name="Weissenbach J."/>
            <person name="Salanoubat M."/>
            <person name="Quetier F."/>
            <person name="Yu Y."/>
            <person name="Kim H.R."/>
            <person name="Rambo T."/>
            <person name="Currie J."/>
            <person name="Collura K."/>
            <person name="Luo M."/>
            <person name="Yang T."/>
            <person name="Ammiraju J.S.S."/>
            <person name="Engler F."/>
            <person name="Soderlund C."/>
            <person name="Wing R.A."/>
            <person name="Palmer L.E."/>
            <person name="de la Bastide M."/>
            <person name="Spiegel L."/>
            <person name="Nascimento L."/>
            <person name="Zutavern T."/>
            <person name="O'Shaughnessy A."/>
            <person name="Dike S."/>
            <person name="Dedhia N."/>
            <person name="Preston R."/>
            <person name="Balija V."/>
            <person name="McCombie W.R."/>
            <person name="Chow T."/>
            <person name="Chen H."/>
            <person name="Chung M."/>
            <person name="Chen C."/>
            <person name="Shaw J."/>
            <person name="Wu H."/>
            <person name="Hsiao K."/>
            <person name="Chao Y."/>
            <person name="Chu M."/>
            <person name="Cheng C."/>
            <person name="Hour A."/>
            <person name="Lee P."/>
            <person name="Lin S."/>
            <person name="Lin Y."/>
            <person name="Liou J."/>
            <person name="Liu S."/>
            <person name="Hsing Y."/>
            <person name="Raghuvanshi S."/>
            <person name="Mohanty A."/>
            <person name="Bharti A.K."/>
            <person name="Gaur A."/>
            <person name="Gupta V."/>
            <person name="Kumar D."/>
            <person name="Ravi V."/>
            <person name="Vij S."/>
            <person name="Kapur A."/>
            <person name="Khurana P."/>
            <person name="Khurana P."/>
            <person name="Khurana J.P."/>
            <person name="Tyagi A.K."/>
            <person name="Gaikwad K."/>
            <person name="Singh A."/>
            <person name="Dalal V."/>
            <person name="Srivastava S."/>
            <person name="Dixit A."/>
            <person name="Pal A.K."/>
            <person name="Ghazi I.A."/>
            <person name="Yadav M."/>
            <person name="Pandit A."/>
            <person name="Bhargava A."/>
            <person name="Sureshbabu K."/>
            <person name="Batra K."/>
            <person name="Sharma T.R."/>
            <person name="Mohapatra T."/>
            <person name="Singh N.K."/>
            <person name="Messing J."/>
            <person name="Nelson A.B."/>
            <person name="Fuks G."/>
            <person name="Kavchok S."/>
            <person name="Keizer G."/>
            <person name="Linton E."/>
            <person name="Llaca V."/>
            <person name="Song R."/>
            <person name="Tanyolac B."/>
            <person name="Young S."/>
            <person name="Ho-Il K."/>
            <person name="Hahn J.H."/>
            <person name="Sangsakoo G."/>
            <person name="Vanavichit A."/>
            <person name="de Mattos Luiz.A.T."/>
            <person name="Zimmer P.D."/>
            <person name="Malone G."/>
            <person name="Dellagostin O."/>
            <person name="de Oliveira A.C."/>
            <person name="Bevan M."/>
            <person name="Bancroft I."/>
            <person name="Minx P."/>
            <person name="Cordum H."/>
            <person name="Wilson R."/>
            <person name="Cheng Z."/>
            <person name="Jin W."/>
            <person name="Jiang J."/>
            <person name="Leong S.A."/>
            <person name="Iwama H."/>
            <person name="Gojobori T."/>
            <person name="Itoh T."/>
            <person name="Niimura Y."/>
            <person name="Fujii Y."/>
            <person name="Habara T."/>
            <person name="Sakai H."/>
            <person name="Sato Y."/>
            <person name="Wilson G."/>
            <person name="Kumar K."/>
            <person name="McCouch S."/>
            <person name="Juretic N."/>
            <person name="Hoen D."/>
            <person name="Wright S."/>
            <person name="Bruskiewich R."/>
            <person name="Bureau T."/>
            <person name="Miyao A."/>
            <person name="Hirochika H."/>
            <person name="Nishikawa T."/>
            <person name="Kadowaki K."/>
            <person name="Sugiura M."/>
            <person name="Burr B."/>
            <person name="Sasaki T."/>
        </authorList>
    </citation>
    <scope>NUCLEOTIDE SEQUENCE [LARGE SCALE GENOMIC DNA]</scope>
    <source>
        <strain evidence="4">cv. Nipponbare</strain>
    </source>
</reference>
<feature type="region of interest" description="Disordered" evidence="1">
    <location>
        <begin position="113"/>
        <end position="156"/>
    </location>
</feature>
<evidence type="ECO:0000256" key="1">
    <source>
        <dbReference type="SAM" id="MobiDB-lite"/>
    </source>
</evidence>
<keyword evidence="2" id="KW-0472">Membrane</keyword>
<feature type="compositionally biased region" description="Basic and acidic residues" evidence="1">
    <location>
        <begin position="56"/>
        <end position="69"/>
    </location>
</feature>
<name>A0A0P0XWQ0_ORYSJ</name>
<reference evidence="4" key="2">
    <citation type="journal article" date="2008" name="Nucleic Acids Res.">
        <title>The rice annotation project database (RAP-DB): 2008 update.</title>
        <authorList>
            <consortium name="The rice annotation project (RAP)"/>
        </authorList>
    </citation>
    <scope>GENOME REANNOTATION</scope>
    <source>
        <strain evidence="4">cv. Nipponbare</strain>
    </source>
</reference>
<dbReference type="KEGG" id="dosa:Os10g0496600"/>
<gene>
    <name evidence="3" type="ordered locus">Os10g0496600</name>
</gene>
<proteinExistence type="predicted"/>